<keyword evidence="4" id="KW-0808">Transferase</keyword>
<proteinExistence type="predicted"/>
<evidence type="ECO:0000313" key="6">
    <source>
        <dbReference type="EnsemblMetazoa" id="MESCA008850-PA"/>
    </source>
</evidence>
<dbReference type="HOGENOM" id="CLU_1962107_0_0_1"/>
<evidence type="ECO:0000256" key="1">
    <source>
        <dbReference type="ARBA" id="ARBA00001933"/>
    </source>
</evidence>
<comment type="cofactor">
    <cofactor evidence="1">
        <name>pyridoxal 5'-phosphate</name>
        <dbReference type="ChEBI" id="CHEBI:597326"/>
    </cofactor>
</comment>
<dbReference type="PANTHER" id="PTHR11751:SF29">
    <property type="entry name" value="ALANINE TRANSAMINASE"/>
    <property type="match status" value="1"/>
</dbReference>
<dbReference type="GO" id="GO:0008483">
    <property type="term" value="F:transaminase activity"/>
    <property type="evidence" value="ECO:0007669"/>
    <property type="project" value="UniProtKB-KW"/>
</dbReference>
<reference evidence="7" key="1">
    <citation type="submission" date="2013-02" db="EMBL/GenBank/DDBJ databases">
        <authorList>
            <person name="Hughes D."/>
        </authorList>
    </citation>
    <scope>NUCLEOTIDE SEQUENCE</scope>
    <source>
        <strain>Durham</strain>
        <strain evidence="7">NC isolate 2 -- Noor lab</strain>
    </source>
</reference>
<protein>
    <submittedName>
        <fullName evidence="6">Uncharacterized protein</fullName>
    </submittedName>
</protein>
<organism evidence="6 7">
    <name type="scientific">Megaselia scalaris</name>
    <name type="common">Humpbacked fly</name>
    <name type="synonym">Phora scalaris</name>
    <dbReference type="NCBI Taxonomy" id="36166"/>
    <lineage>
        <taxon>Eukaryota</taxon>
        <taxon>Metazoa</taxon>
        <taxon>Ecdysozoa</taxon>
        <taxon>Arthropoda</taxon>
        <taxon>Hexapoda</taxon>
        <taxon>Insecta</taxon>
        <taxon>Pterygota</taxon>
        <taxon>Neoptera</taxon>
        <taxon>Endopterygota</taxon>
        <taxon>Diptera</taxon>
        <taxon>Brachycera</taxon>
        <taxon>Muscomorpha</taxon>
        <taxon>Platypezoidea</taxon>
        <taxon>Phoridae</taxon>
        <taxon>Megaseliini</taxon>
        <taxon>Megaselia</taxon>
    </lineage>
</organism>
<dbReference type="EnsemblMetazoa" id="MESCA008850-RA">
    <property type="protein sequence ID" value="MESCA008850-PA"/>
    <property type="gene ID" value="MESCA008850"/>
</dbReference>
<dbReference type="InterPro" id="IPR015422">
    <property type="entry name" value="PyrdxlP-dep_Trfase_small"/>
</dbReference>
<dbReference type="InterPro" id="IPR045088">
    <property type="entry name" value="ALAT1/2-like"/>
</dbReference>
<keyword evidence="3" id="KW-0032">Aminotransferase</keyword>
<evidence type="ECO:0000256" key="4">
    <source>
        <dbReference type="ARBA" id="ARBA00022679"/>
    </source>
</evidence>
<keyword evidence="5" id="KW-0663">Pyridoxal phosphate</keyword>
<dbReference type="EMBL" id="CAQQ02001848">
    <property type="status" value="NOT_ANNOTATED_CDS"/>
    <property type="molecule type" value="Genomic_DNA"/>
</dbReference>
<reference evidence="6" key="2">
    <citation type="submission" date="2015-06" db="UniProtKB">
        <authorList>
            <consortium name="EnsemblMetazoa"/>
        </authorList>
    </citation>
    <scope>IDENTIFICATION</scope>
</reference>
<accession>T1GYC5</accession>
<dbReference type="AlphaFoldDB" id="T1GYC5"/>
<name>T1GYC5_MEGSC</name>
<dbReference type="Gene3D" id="3.90.1150.10">
    <property type="entry name" value="Aspartate Aminotransferase, domain 1"/>
    <property type="match status" value="1"/>
</dbReference>
<evidence type="ECO:0000313" key="7">
    <source>
        <dbReference type="Proteomes" id="UP000015102"/>
    </source>
</evidence>
<dbReference type="PANTHER" id="PTHR11751">
    <property type="entry name" value="ALANINE AMINOTRANSFERASE"/>
    <property type="match status" value="1"/>
</dbReference>
<sequence length="128" mass="14210">MDLGAPYNSMELISFIINMDAKSNLSCPLLNNCWPMLPNALNLPTKLLTALKVSHVILSKDCSQITIPSKAIEAAKKANKTPDTFYVFELLESSGICIVPGSEFGKHVGKIMLEKFQKFHAAFMDKYK</sequence>
<dbReference type="Proteomes" id="UP000015102">
    <property type="component" value="Unassembled WGS sequence"/>
</dbReference>
<dbReference type="STRING" id="36166.T1GYC5"/>
<keyword evidence="7" id="KW-1185">Reference proteome</keyword>
<evidence type="ECO:0000256" key="2">
    <source>
        <dbReference type="ARBA" id="ARBA00011738"/>
    </source>
</evidence>
<comment type="subunit">
    <text evidence="2">Homodimer.</text>
</comment>
<evidence type="ECO:0000256" key="5">
    <source>
        <dbReference type="ARBA" id="ARBA00022898"/>
    </source>
</evidence>
<evidence type="ECO:0000256" key="3">
    <source>
        <dbReference type="ARBA" id="ARBA00022576"/>
    </source>
</evidence>